<proteinExistence type="predicted"/>
<evidence type="ECO:0000313" key="3">
    <source>
        <dbReference type="Proteomes" id="UP000800096"/>
    </source>
</evidence>
<evidence type="ECO:0000256" key="1">
    <source>
        <dbReference type="SAM" id="MobiDB-lite"/>
    </source>
</evidence>
<feature type="region of interest" description="Disordered" evidence="1">
    <location>
        <begin position="135"/>
        <end position="156"/>
    </location>
</feature>
<accession>A0A6A5QGT3</accession>
<feature type="region of interest" description="Disordered" evidence="1">
    <location>
        <begin position="548"/>
        <end position="601"/>
    </location>
</feature>
<keyword evidence="3" id="KW-1185">Reference proteome</keyword>
<feature type="region of interest" description="Disordered" evidence="1">
    <location>
        <begin position="446"/>
        <end position="498"/>
    </location>
</feature>
<dbReference type="OrthoDB" id="3779124at2759"/>
<evidence type="ECO:0000313" key="2">
    <source>
        <dbReference type="EMBL" id="KAF1913916.1"/>
    </source>
</evidence>
<feature type="region of interest" description="Disordered" evidence="1">
    <location>
        <begin position="401"/>
        <end position="434"/>
    </location>
</feature>
<sequence>MAYHYGRLASDSVPNVIEISDSEDTDSIMEAEVAQQKADRRRLAQALNYLQLEGGNDSPATFIDRVNRIDRALLKRLPYPGHSFDDDIYHQVQTMVKKVQRDFEDAADEPSYDFESDNDIPEGFFPIEALYRGESPSPSPIPMPSVPRATKGRATGLGSREIDNDVQRTRVFKYGGPDNEAEHWHSNAPPSLPFPETHLMAHWESLKIDYDLSRPTDAKHTETNVPFDHPALQPYFNLPQYESGSRFKLPTVSAKDQSAISRYGTSDRLANVVEGLNKVDATEGGNKGYTRRVFLEKFLVGSQKFPKIVSPSQLRSAMAFTPSKSRTTRVSSQAPISVIKLPTSTPRAEEVPVTKTKITQGNVYTSPAFRRISNEVRLAEKAEARTAIAAVKTASLPSAISKPKPTRVAVPPTEKAQVKPKLTTLPPTASKPQPTRVATHVLIPKRGRGRPRKDATKAVPPAPSIRATPVAEPAPTSLGKRKPSIGSQPYHDPTQGSSIKKVLRDRPAKKQKITQFDVAPITLEQDTADPRFVARPVKKLVRGRAKGLEEKMKGKGPSKASVAGALAKAGRAKEGKKEGRFPIRGEKVGPRTTRSGVRYTI</sequence>
<gene>
    <name evidence="2" type="ORF">BDU57DRAFT_521006</name>
</gene>
<protein>
    <submittedName>
        <fullName evidence="2">Uncharacterized protein</fullName>
    </submittedName>
</protein>
<name>A0A6A5QGT3_AMPQU</name>
<dbReference type="Proteomes" id="UP000800096">
    <property type="component" value="Unassembled WGS sequence"/>
</dbReference>
<organism evidence="2 3">
    <name type="scientific">Ampelomyces quisqualis</name>
    <name type="common">Powdery mildew agent</name>
    <dbReference type="NCBI Taxonomy" id="50730"/>
    <lineage>
        <taxon>Eukaryota</taxon>
        <taxon>Fungi</taxon>
        <taxon>Dikarya</taxon>
        <taxon>Ascomycota</taxon>
        <taxon>Pezizomycotina</taxon>
        <taxon>Dothideomycetes</taxon>
        <taxon>Pleosporomycetidae</taxon>
        <taxon>Pleosporales</taxon>
        <taxon>Pleosporineae</taxon>
        <taxon>Phaeosphaeriaceae</taxon>
        <taxon>Ampelomyces</taxon>
    </lineage>
</organism>
<feature type="compositionally biased region" description="Basic and acidic residues" evidence="1">
    <location>
        <begin position="571"/>
        <end position="589"/>
    </location>
</feature>
<dbReference type="EMBL" id="ML979138">
    <property type="protein sequence ID" value="KAF1913916.1"/>
    <property type="molecule type" value="Genomic_DNA"/>
</dbReference>
<dbReference type="AlphaFoldDB" id="A0A6A5QGT3"/>
<reference evidence="2" key="1">
    <citation type="journal article" date="2020" name="Stud. Mycol.">
        <title>101 Dothideomycetes genomes: a test case for predicting lifestyles and emergence of pathogens.</title>
        <authorList>
            <person name="Haridas S."/>
            <person name="Albert R."/>
            <person name="Binder M."/>
            <person name="Bloem J."/>
            <person name="Labutti K."/>
            <person name="Salamov A."/>
            <person name="Andreopoulos B."/>
            <person name="Baker S."/>
            <person name="Barry K."/>
            <person name="Bills G."/>
            <person name="Bluhm B."/>
            <person name="Cannon C."/>
            <person name="Castanera R."/>
            <person name="Culley D."/>
            <person name="Daum C."/>
            <person name="Ezra D."/>
            <person name="Gonzalez J."/>
            <person name="Henrissat B."/>
            <person name="Kuo A."/>
            <person name="Liang C."/>
            <person name="Lipzen A."/>
            <person name="Lutzoni F."/>
            <person name="Magnuson J."/>
            <person name="Mondo S."/>
            <person name="Nolan M."/>
            <person name="Ohm R."/>
            <person name="Pangilinan J."/>
            <person name="Park H.-J."/>
            <person name="Ramirez L."/>
            <person name="Alfaro M."/>
            <person name="Sun H."/>
            <person name="Tritt A."/>
            <person name="Yoshinaga Y."/>
            <person name="Zwiers L.-H."/>
            <person name="Turgeon B."/>
            <person name="Goodwin S."/>
            <person name="Spatafora J."/>
            <person name="Crous P."/>
            <person name="Grigoriev I."/>
        </authorList>
    </citation>
    <scope>NUCLEOTIDE SEQUENCE</scope>
    <source>
        <strain evidence="2">HMLAC05119</strain>
    </source>
</reference>